<organism evidence="6 7">
    <name type="scientific">Setomelanomma holmii</name>
    <dbReference type="NCBI Taxonomy" id="210430"/>
    <lineage>
        <taxon>Eukaryota</taxon>
        <taxon>Fungi</taxon>
        <taxon>Dikarya</taxon>
        <taxon>Ascomycota</taxon>
        <taxon>Pezizomycotina</taxon>
        <taxon>Dothideomycetes</taxon>
        <taxon>Pleosporomycetidae</taxon>
        <taxon>Pleosporales</taxon>
        <taxon>Pleosporineae</taxon>
        <taxon>Phaeosphaeriaceae</taxon>
        <taxon>Setomelanomma</taxon>
    </lineage>
</organism>
<dbReference type="SUPFAM" id="SSF51316">
    <property type="entry name" value="Mss4-like"/>
    <property type="match status" value="2"/>
</dbReference>
<keyword evidence="2" id="KW-0479">Metal-binding</keyword>
<evidence type="ECO:0000256" key="4">
    <source>
        <dbReference type="ARBA" id="ARBA00023239"/>
    </source>
</evidence>
<evidence type="ECO:0000313" key="7">
    <source>
        <dbReference type="Proteomes" id="UP000799777"/>
    </source>
</evidence>
<feature type="domain" description="CENP-V/GFA" evidence="5">
    <location>
        <begin position="11"/>
        <end position="137"/>
    </location>
</feature>
<evidence type="ECO:0000256" key="2">
    <source>
        <dbReference type="ARBA" id="ARBA00022723"/>
    </source>
</evidence>
<dbReference type="InterPro" id="IPR006913">
    <property type="entry name" value="CENP-V/GFA"/>
</dbReference>
<dbReference type="Gene3D" id="3.90.1590.10">
    <property type="entry name" value="glutathione-dependent formaldehyde- activating enzyme (gfa)"/>
    <property type="match status" value="1"/>
</dbReference>
<protein>
    <recommendedName>
        <fullName evidence="5">CENP-V/GFA domain-containing protein</fullName>
    </recommendedName>
</protein>
<dbReference type="PANTHER" id="PTHR33337:SF40">
    <property type="entry name" value="CENP-V_GFA DOMAIN-CONTAINING PROTEIN-RELATED"/>
    <property type="match status" value="1"/>
</dbReference>
<dbReference type="EMBL" id="ML978197">
    <property type="protein sequence ID" value="KAF2029722.1"/>
    <property type="molecule type" value="Genomic_DNA"/>
</dbReference>
<comment type="similarity">
    <text evidence="1">Belongs to the Gfa family.</text>
</comment>
<keyword evidence="7" id="KW-1185">Reference proteome</keyword>
<dbReference type="PANTHER" id="PTHR33337">
    <property type="entry name" value="GFA DOMAIN-CONTAINING PROTEIN"/>
    <property type="match status" value="1"/>
</dbReference>
<comment type="caution">
    <text evidence="6">The sequence shown here is derived from an EMBL/GenBank/DDBJ whole genome shotgun (WGS) entry which is preliminary data.</text>
</comment>
<proteinExistence type="inferred from homology"/>
<dbReference type="Gene3D" id="2.170.150.70">
    <property type="match status" value="1"/>
</dbReference>
<evidence type="ECO:0000259" key="5">
    <source>
        <dbReference type="PROSITE" id="PS51891"/>
    </source>
</evidence>
<dbReference type="AlphaFoldDB" id="A0A9P4HA77"/>
<reference evidence="6" key="1">
    <citation type="journal article" date="2020" name="Stud. Mycol.">
        <title>101 Dothideomycetes genomes: a test case for predicting lifestyles and emergence of pathogens.</title>
        <authorList>
            <person name="Haridas S."/>
            <person name="Albert R."/>
            <person name="Binder M."/>
            <person name="Bloem J."/>
            <person name="Labutti K."/>
            <person name="Salamov A."/>
            <person name="Andreopoulos B."/>
            <person name="Baker S."/>
            <person name="Barry K."/>
            <person name="Bills G."/>
            <person name="Bluhm B."/>
            <person name="Cannon C."/>
            <person name="Castanera R."/>
            <person name="Culley D."/>
            <person name="Daum C."/>
            <person name="Ezra D."/>
            <person name="Gonzalez J."/>
            <person name="Henrissat B."/>
            <person name="Kuo A."/>
            <person name="Liang C."/>
            <person name="Lipzen A."/>
            <person name="Lutzoni F."/>
            <person name="Magnuson J."/>
            <person name="Mondo S."/>
            <person name="Nolan M."/>
            <person name="Ohm R."/>
            <person name="Pangilinan J."/>
            <person name="Park H.-J."/>
            <person name="Ramirez L."/>
            <person name="Alfaro M."/>
            <person name="Sun H."/>
            <person name="Tritt A."/>
            <person name="Yoshinaga Y."/>
            <person name="Zwiers L.-H."/>
            <person name="Turgeon B."/>
            <person name="Goodwin S."/>
            <person name="Spatafora J."/>
            <person name="Crous P."/>
            <person name="Grigoriev I."/>
        </authorList>
    </citation>
    <scope>NUCLEOTIDE SEQUENCE</scope>
    <source>
        <strain evidence="6">CBS 110217</strain>
    </source>
</reference>
<accession>A0A9P4HA77</accession>
<dbReference type="OrthoDB" id="5422068at2759"/>
<evidence type="ECO:0000256" key="3">
    <source>
        <dbReference type="ARBA" id="ARBA00022833"/>
    </source>
</evidence>
<evidence type="ECO:0000256" key="1">
    <source>
        <dbReference type="ARBA" id="ARBA00005495"/>
    </source>
</evidence>
<keyword evidence="3" id="KW-0862">Zinc</keyword>
<dbReference type="GO" id="GO:0046872">
    <property type="term" value="F:metal ion binding"/>
    <property type="evidence" value="ECO:0007669"/>
    <property type="project" value="UniProtKB-KW"/>
</dbReference>
<keyword evidence="4" id="KW-0456">Lyase</keyword>
<gene>
    <name evidence="6" type="ORF">EK21DRAFT_67137</name>
</gene>
<dbReference type="Proteomes" id="UP000799777">
    <property type="component" value="Unassembled WGS sequence"/>
</dbReference>
<dbReference type="InterPro" id="IPR011057">
    <property type="entry name" value="Mss4-like_sf"/>
</dbReference>
<name>A0A9P4HA77_9PLEO</name>
<dbReference type="PROSITE" id="PS51891">
    <property type="entry name" value="CENP_V_GFA"/>
    <property type="match status" value="1"/>
</dbReference>
<evidence type="ECO:0000313" key="6">
    <source>
        <dbReference type="EMBL" id="KAF2029722.1"/>
    </source>
</evidence>
<dbReference type="Pfam" id="PF04828">
    <property type="entry name" value="GFA"/>
    <property type="match status" value="1"/>
</dbReference>
<sequence length="370" mass="41624">MTTADQDPVTLTAHCLCKANIFTSRVSKSNLPLQAYACHCDSCRHVTGALYSVDLRWPTPRAEVNVSKLKVFHHFASIDLLFCPTCSTPMFFADRNDKDRLLGVFSGVLTNEDVNLVEFANHIFINDTKEGGASVWLRHNASGSQIKRFKKTIAAPVPICCKCKGVEFVLHRGDYTGIEEDELPFHIDPVTHKLLAGFCGCDSCRLQAGVDLFNWTYSEMKYLSFGNSDRPFPTNSYDLKRLADARDPALGTLTYYSSREGVERYFCSNCSACVFYATTLRPEIIDVAIGLLETPVGARAENLLSWSWGARISHREDADGGWRGKLFDSIEKQAEEYRIQRVYPKNHKRLVKDENGGKTPESWYFGEKGI</sequence>
<dbReference type="GO" id="GO:0016846">
    <property type="term" value="F:carbon-sulfur lyase activity"/>
    <property type="evidence" value="ECO:0007669"/>
    <property type="project" value="InterPro"/>
</dbReference>